<dbReference type="CDD" id="cd04485">
    <property type="entry name" value="DnaE_OBF"/>
    <property type="match status" value="1"/>
</dbReference>
<dbReference type="NCBIfam" id="NF004226">
    <property type="entry name" value="PRK05673.1"/>
    <property type="match status" value="1"/>
</dbReference>
<comment type="function">
    <text evidence="9">DNA polymerase III is a complex, multichain enzyme responsible for most of the replicative synthesis in bacteria. This DNA polymerase also exhibits 3' to 5' exonuclease activity. The alpha chain is the DNA polymerase.</text>
</comment>
<dbReference type="InterPro" id="IPR004013">
    <property type="entry name" value="PHP_dom"/>
</dbReference>
<dbReference type="RefSeq" id="WP_218213778.1">
    <property type="nucleotide sequence ID" value="NZ_CP054597.1"/>
</dbReference>
<feature type="domain" description="Polymerase/histidinol phosphatase N-terminal" evidence="12">
    <location>
        <begin position="6"/>
        <end position="73"/>
    </location>
</feature>
<dbReference type="Pfam" id="PF02811">
    <property type="entry name" value="PHP"/>
    <property type="match status" value="1"/>
</dbReference>
<evidence type="ECO:0000256" key="9">
    <source>
        <dbReference type="ARBA" id="ARBA00025611"/>
    </source>
</evidence>
<evidence type="ECO:0000256" key="2">
    <source>
        <dbReference type="ARBA" id="ARBA00009496"/>
    </source>
</evidence>
<dbReference type="Proteomes" id="UP001059985">
    <property type="component" value="Chromosome"/>
</dbReference>
<dbReference type="InterPro" id="IPR011708">
    <property type="entry name" value="DNA_pol3_alpha_NTPase_dom"/>
</dbReference>
<evidence type="ECO:0000256" key="5">
    <source>
        <dbReference type="ARBA" id="ARBA00022679"/>
    </source>
</evidence>
<dbReference type="GO" id="GO:0003887">
    <property type="term" value="F:DNA-directed DNA polymerase activity"/>
    <property type="evidence" value="ECO:0007669"/>
    <property type="project" value="UniProtKB-EC"/>
</dbReference>
<dbReference type="NCBIfam" id="TIGR00594">
    <property type="entry name" value="polc"/>
    <property type="match status" value="1"/>
</dbReference>
<dbReference type="InterPro" id="IPR049821">
    <property type="entry name" value="PolIIIA_DnaE1_PHP"/>
</dbReference>
<dbReference type="InterPro" id="IPR004805">
    <property type="entry name" value="DnaE2/DnaE/PolC"/>
</dbReference>
<dbReference type="PANTHER" id="PTHR32294">
    <property type="entry name" value="DNA POLYMERASE III SUBUNIT ALPHA"/>
    <property type="match status" value="1"/>
</dbReference>
<name>A0ABY5EVZ7_9RICK</name>
<evidence type="ECO:0000256" key="3">
    <source>
        <dbReference type="ARBA" id="ARBA00012417"/>
    </source>
</evidence>
<dbReference type="Pfam" id="PF07733">
    <property type="entry name" value="DNA_pol3_alpha"/>
    <property type="match status" value="1"/>
</dbReference>
<accession>A0ABY5EVZ7</accession>
<proteinExistence type="inferred from homology"/>
<protein>
    <recommendedName>
        <fullName evidence="4">DNA polymerase III subunit alpha</fullName>
        <ecNumber evidence="3">2.7.7.7</ecNumber>
    </recommendedName>
</protein>
<sequence>MSQLFIHLRVHSDYSLLQGMIKVDTLVNLCVQHNMPAVALTDSGNLFGSLEFSDYAMRTGVQPIIGCNVMVEDSGENIGNILLLAKNNEGYSNLVHLISNSFKNNQCSKINRVNIKQLLNLCNGLIALTGGHDDILSQLLLEKSGNFGILNDLISAFDDNIYIELQRHNLEHQKKLEKLFIDFAYEKNIPLVATNDVFFANREDFQAHDILSCIADGVYLVQEDRKKLTPDYYFKSSKEMYELFYDIPEAVHNTVIIAQRCSFALEVRKPMLPHFPCADGRTEAEELTSKSINGLNFRLCGKNFTQEQKKQYYDRLMYELDVVISMDYSGYFLIVADFICWSKKNNILVGPGRGSGVGSLVAWVLQITELDPIEFGLIFERFLNPDRISIPDFDVDFCQEKRDQVIEYVRQKYGYVAHIITFGKLQAKAVLRDVGRVMQIPYAHIDRICKMIPHNPVSPVTLSEAIEMDKNLQKERDDDQTVAKLLEISLKLEGLHRHASVHAAGIVICDQELENLVPLYYDKSCSLPITQYNMKYIEKAGLVKFDFLGLRTLTVIDQICNLIKTRGSEIDISNIPLDDKKTYEMLSLGNSIGVFQLEGSGMREAISKLKPDGIRDIIAIISLYRPGPMDNIALYIQRKHGLEKPDYIHPMLEVVLKETFGVIIYQEQVMEIARILANYTLGSADLLRRAMGKKIKEEMDSQRIIFINGAISNGIEAEKASYIFDLVAKFAGYGFNKSHAAAYALISFQTAYLKANYTLEFFVASMNLDINNKDKLEMLCQQAKLHGINILPPDINSSDVFFSIEGKSIRYGIGALKNVGQLAAKEIIPQTKYENIWHFIDNIQSNVAHKRMLISIIQSGALDSIHSNRRQLFESLEILLNVIGSNKRSVNFDQFILFSNSSINKLIEVEDWTDEEKINQEFYAIGFYLRYHPMSNYEGILEKFGIHFIGKFKGDSIYNVKKVAGIISNVHIKSTNKEKFAVIRLSDPYNINEVAFYNRSVIEKNRDLFNGGVSVIIDMEYHISKNRLIGKNIFDFKEYLTVATKNMKSIVIHVNDDIVPQSLSYLLKDHGNTKVFIKLHLAHSEIMIELPELFVITPAIFIEVLNFTWVSSITINDEI</sequence>
<evidence type="ECO:0000313" key="14">
    <source>
        <dbReference type="Proteomes" id="UP001059985"/>
    </source>
</evidence>
<keyword evidence="5 13" id="KW-0808">Transferase</keyword>
<gene>
    <name evidence="13" type="primary">dnaE</name>
    <name evidence="13" type="ORF">LUA81_03060</name>
</gene>
<comment type="subcellular location">
    <subcellularLocation>
        <location evidence="1">Cytoplasm</location>
    </subcellularLocation>
</comment>
<evidence type="ECO:0000313" key="13">
    <source>
        <dbReference type="EMBL" id="UTO56082.1"/>
    </source>
</evidence>
<dbReference type="Pfam" id="PF14579">
    <property type="entry name" value="HHH_6"/>
    <property type="match status" value="1"/>
</dbReference>
<keyword evidence="8" id="KW-0239">DNA-directed DNA polymerase</keyword>
<keyword evidence="7" id="KW-0235">DNA replication</keyword>
<dbReference type="EMBL" id="CP089285">
    <property type="protein sequence ID" value="UTO56082.1"/>
    <property type="molecule type" value="Genomic_DNA"/>
</dbReference>
<comment type="catalytic activity">
    <reaction evidence="11">
        <text>DNA(n) + a 2'-deoxyribonucleoside 5'-triphosphate = DNA(n+1) + diphosphate</text>
        <dbReference type="Rhea" id="RHEA:22508"/>
        <dbReference type="Rhea" id="RHEA-COMP:17339"/>
        <dbReference type="Rhea" id="RHEA-COMP:17340"/>
        <dbReference type="ChEBI" id="CHEBI:33019"/>
        <dbReference type="ChEBI" id="CHEBI:61560"/>
        <dbReference type="ChEBI" id="CHEBI:173112"/>
        <dbReference type="EC" id="2.7.7.7"/>
    </reaction>
</comment>
<dbReference type="EC" id="2.7.7.7" evidence="3"/>
<dbReference type="SMART" id="SM00481">
    <property type="entry name" value="POLIIIAc"/>
    <property type="match status" value="1"/>
</dbReference>
<organism evidence="13 14">
    <name type="scientific">Neoehrlichia mikurensis</name>
    <dbReference type="NCBI Taxonomy" id="89586"/>
    <lineage>
        <taxon>Bacteria</taxon>
        <taxon>Pseudomonadati</taxon>
        <taxon>Pseudomonadota</taxon>
        <taxon>Alphaproteobacteria</taxon>
        <taxon>Rickettsiales</taxon>
        <taxon>Anaplasmataceae</taxon>
        <taxon>Candidatus Neoehrlichia</taxon>
    </lineage>
</organism>
<dbReference type="InterPro" id="IPR003141">
    <property type="entry name" value="Pol/His_phosphatase_N"/>
</dbReference>
<comment type="similarity">
    <text evidence="2">Belongs to the DNA polymerase type-C family. DnaE subfamily.</text>
</comment>
<comment type="subunit">
    <text evidence="10">DNA polymerase III contains a core (composed of alpha, epsilon and theta chains) that associates with a tau subunit. This core dimerizes to form the POLIII' complex. PolIII' associates with the gamma complex (composed of gamma, delta, delta', psi and chi chains) and with the beta chain to form the complete DNA polymerase III complex.</text>
</comment>
<evidence type="ECO:0000256" key="10">
    <source>
        <dbReference type="ARBA" id="ARBA00026073"/>
    </source>
</evidence>
<dbReference type="InterPro" id="IPR029460">
    <property type="entry name" value="DNAPol_HHH"/>
</dbReference>
<dbReference type="InterPro" id="IPR040982">
    <property type="entry name" value="DNA_pol3_finger"/>
</dbReference>
<dbReference type="Pfam" id="PF17657">
    <property type="entry name" value="DNA_pol3_finger"/>
    <property type="match status" value="1"/>
</dbReference>
<evidence type="ECO:0000256" key="6">
    <source>
        <dbReference type="ARBA" id="ARBA00022695"/>
    </source>
</evidence>
<evidence type="ECO:0000259" key="12">
    <source>
        <dbReference type="SMART" id="SM00481"/>
    </source>
</evidence>
<dbReference type="CDD" id="cd07433">
    <property type="entry name" value="PHP_PolIIIA_DnaE1"/>
    <property type="match status" value="1"/>
</dbReference>
<evidence type="ECO:0000256" key="1">
    <source>
        <dbReference type="ARBA" id="ARBA00004496"/>
    </source>
</evidence>
<evidence type="ECO:0000256" key="4">
    <source>
        <dbReference type="ARBA" id="ARBA00019114"/>
    </source>
</evidence>
<evidence type="ECO:0000256" key="11">
    <source>
        <dbReference type="ARBA" id="ARBA00049244"/>
    </source>
</evidence>
<keyword evidence="6 13" id="KW-0548">Nucleotidyltransferase</keyword>
<evidence type="ECO:0000256" key="7">
    <source>
        <dbReference type="ARBA" id="ARBA00022705"/>
    </source>
</evidence>
<evidence type="ECO:0000256" key="8">
    <source>
        <dbReference type="ARBA" id="ARBA00022932"/>
    </source>
</evidence>
<keyword evidence="14" id="KW-1185">Reference proteome</keyword>
<reference evidence="13 14" key="1">
    <citation type="journal article" date="2022" name="Microorganisms">
        <title>Assembly and Comparison of Ca. Neoehrlichia mikurensis Genomes.</title>
        <authorList>
            <person name="Azagi T."/>
            <person name="Dirks R.P."/>
            <person name="Yebra-Pimentel E.S."/>
            <person name="Schaap P.J."/>
            <person name="Koehorst J.J."/>
            <person name="Esser H.J."/>
            <person name="Sprong H."/>
        </authorList>
    </citation>
    <scope>NUCLEOTIDE SEQUENCE [LARGE SCALE GENOMIC DNA]</scope>
    <source>
        <strain evidence="13">18-2804</strain>
    </source>
</reference>
<dbReference type="PANTHER" id="PTHR32294:SF0">
    <property type="entry name" value="DNA POLYMERASE III SUBUNIT ALPHA"/>
    <property type="match status" value="1"/>
</dbReference>